<dbReference type="Pfam" id="PF07690">
    <property type="entry name" value="MFS_1"/>
    <property type="match status" value="1"/>
</dbReference>
<feature type="transmembrane region" description="Helical" evidence="5">
    <location>
        <begin position="180"/>
        <end position="202"/>
    </location>
</feature>
<gene>
    <name evidence="7" type="ORF">SPDO_17670</name>
</gene>
<dbReference type="OrthoDB" id="7428510at2"/>
<dbReference type="GO" id="GO:0016020">
    <property type="term" value="C:membrane"/>
    <property type="evidence" value="ECO:0007669"/>
    <property type="project" value="UniProtKB-SubCell"/>
</dbReference>
<organism evidence="7 8">
    <name type="scientific">Sphingomonas dokdonensis</name>
    <dbReference type="NCBI Taxonomy" id="344880"/>
    <lineage>
        <taxon>Bacteria</taxon>
        <taxon>Pseudomonadati</taxon>
        <taxon>Pseudomonadota</taxon>
        <taxon>Alphaproteobacteria</taxon>
        <taxon>Sphingomonadales</taxon>
        <taxon>Sphingomonadaceae</taxon>
        <taxon>Sphingomonas</taxon>
    </lineage>
</organism>
<feature type="domain" description="Major facilitator superfamily (MFS) profile" evidence="6">
    <location>
        <begin position="16"/>
        <end position="406"/>
    </location>
</feature>
<evidence type="ECO:0000256" key="1">
    <source>
        <dbReference type="ARBA" id="ARBA00004141"/>
    </source>
</evidence>
<comment type="caution">
    <text evidence="7">The sequence shown here is derived from an EMBL/GenBank/DDBJ whole genome shotgun (WGS) entry which is preliminary data.</text>
</comment>
<reference evidence="7 8" key="1">
    <citation type="submission" date="2017-03" db="EMBL/GenBank/DDBJ databases">
        <title>Genome sequence of Sphingomonas dokdonensis DSM 21029.</title>
        <authorList>
            <person name="Poehlein A."/>
            <person name="Wuebbeler J.H."/>
            <person name="Steinbuechel A."/>
            <person name="Daniel R."/>
        </authorList>
    </citation>
    <scope>NUCLEOTIDE SEQUENCE [LARGE SCALE GENOMIC DNA]</scope>
    <source>
        <strain evidence="7 8">DSM 21029</strain>
    </source>
</reference>
<evidence type="ECO:0000256" key="3">
    <source>
        <dbReference type="ARBA" id="ARBA00022989"/>
    </source>
</evidence>
<evidence type="ECO:0000313" key="8">
    <source>
        <dbReference type="Proteomes" id="UP000197290"/>
    </source>
</evidence>
<dbReference type="Gene3D" id="1.20.1250.20">
    <property type="entry name" value="MFS general substrate transporter like domains"/>
    <property type="match status" value="2"/>
</dbReference>
<keyword evidence="2 5" id="KW-0812">Transmembrane</keyword>
<feature type="transmembrane region" description="Helical" evidence="5">
    <location>
        <begin position="119"/>
        <end position="140"/>
    </location>
</feature>
<evidence type="ECO:0000313" key="7">
    <source>
        <dbReference type="EMBL" id="OWK30086.1"/>
    </source>
</evidence>
<dbReference type="Proteomes" id="UP000197290">
    <property type="component" value="Unassembled WGS sequence"/>
</dbReference>
<proteinExistence type="predicted"/>
<name>A0A245ZK32_9SPHN</name>
<sequence length="406" mass="41294">MIQPAAIPIQDTSEKRRSAAFLVAYALAYAGGVIAYLPLLSLLLPLKVAQLAGAARIELFSAIVIVGALAASGANVLFGWLSDRSMRAGGGRRRWTALGLGATCLSFGAVIMADSGPAIMAAVVLFQVAVNALLAPLVAIMADEVPDAQKGVAGGLLSAAVPIASAVSAMLVGLSGAGEALRLLILAGIVVAACLPLLLIPARAALVVLPARPEVAIRRGDLVLAWGARLLVQVAGNAMSLYLLYYFQSIVPRAAASALAPQVGQLLTLAYVLSLPIALVAGRVSDRIGRRKPVLLGGAVVAAAGLAGMALASDWRWAAASFALYAVGSAVFLALHAAFAMQLLPSAANRGRDLGLLNLANTLPALLGPLLTWTLATPDDFTAVLAVLAGLTLAGGAAMTGVRSRR</sequence>
<accession>A0A245ZK32</accession>
<dbReference type="PROSITE" id="PS00216">
    <property type="entry name" value="SUGAR_TRANSPORT_1"/>
    <property type="match status" value="1"/>
</dbReference>
<evidence type="ECO:0000256" key="4">
    <source>
        <dbReference type="ARBA" id="ARBA00023136"/>
    </source>
</evidence>
<dbReference type="InterPro" id="IPR020846">
    <property type="entry name" value="MFS_dom"/>
</dbReference>
<dbReference type="InterPro" id="IPR005829">
    <property type="entry name" value="Sugar_transporter_CS"/>
</dbReference>
<feature type="transmembrane region" description="Helical" evidence="5">
    <location>
        <begin position="152"/>
        <end position="174"/>
    </location>
</feature>
<evidence type="ECO:0000256" key="2">
    <source>
        <dbReference type="ARBA" id="ARBA00022692"/>
    </source>
</evidence>
<dbReference type="PANTHER" id="PTHR23528">
    <property type="match status" value="1"/>
</dbReference>
<dbReference type="GO" id="GO:0022857">
    <property type="term" value="F:transmembrane transporter activity"/>
    <property type="evidence" value="ECO:0007669"/>
    <property type="project" value="InterPro"/>
</dbReference>
<feature type="transmembrane region" description="Helical" evidence="5">
    <location>
        <begin position="294"/>
        <end position="312"/>
    </location>
</feature>
<feature type="transmembrane region" description="Helical" evidence="5">
    <location>
        <begin position="20"/>
        <end position="39"/>
    </location>
</feature>
<evidence type="ECO:0000256" key="5">
    <source>
        <dbReference type="SAM" id="Phobius"/>
    </source>
</evidence>
<keyword evidence="8" id="KW-1185">Reference proteome</keyword>
<dbReference type="EMBL" id="NBBI01000003">
    <property type="protein sequence ID" value="OWK30086.1"/>
    <property type="molecule type" value="Genomic_DNA"/>
</dbReference>
<feature type="transmembrane region" description="Helical" evidence="5">
    <location>
        <begin position="259"/>
        <end position="282"/>
    </location>
</feature>
<dbReference type="RefSeq" id="WP_088367124.1">
    <property type="nucleotide sequence ID" value="NZ_NBBI01000003.1"/>
</dbReference>
<dbReference type="InterPro" id="IPR036259">
    <property type="entry name" value="MFS_trans_sf"/>
</dbReference>
<feature type="transmembrane region" description="Helical" evidence="5">
    <location>
        <begin position="94"/>
        <end position="113"/>
    </location>
</feature>
<keyword evidence="3 5" id="KW-1133">Transmembrane helix</keyword>
<feature type="transmembrane region" description="Helical" evidence="5">
    <location>
        <begin position="356"/>
        <end position="375"/>
    </location>
</feature>
<dbReference type="InterPro" id="IPR011701">
    <property type="entry name" value="MFS"/>
</dbReference>
<protein>
    <submittedName>
        <fullName evidence="7">Major facilitator superfamily protein</fullName>
    </submittedName>
</protein>
<comment type="subcellular location">
    <subcellularLocation>
        <location evidence="1">Membrane</location>
        <topology evidence="1">Multi-pass membrane protein</topology>
    </subcellularLocation>
</comment>
<keyword evidence="4 5" id="KW-0472">Membrane</keyword>
<feature type="transmembrane region" description="Helical" evidence="5">
    <location>
        <begin position="318"/>
        <end position="344"/>
    </location>
</feature>
<feature type="transmembrane region" description="Helical" evidence="5">
    <location>
        <begin position="381"/>
        <end position="402"/>
    </location>
</feature>
<dbReference type="SUPFAM" id="SSF103473">
    <property type="entry name" value="MFS general substrate transporter"/>
    <property type="match status" value="1"/>
</dbReference>
<feature type="transmembrane region" description="Helical" evidence="5">
    <location>
        <begin position="59"/>
        <end position="82"/>
    </location>
</feature>
<dbReference type="PROSITE" id="PS50850">
    <property type="entry name" value="MFS"/>
    <property type="match status" value="1"/>
</dbReference>
<dbReference type="AlphaFoldDB" id="A0A245ZK32"/>
<dbReference type="PANTHER" id="PTHR23528:SF1">
    <property type="entry name" value="MAJOR FACILITATOR SUPERFAMILY (MFS) PROFILE DOMAIN-CONTAINING PROTEIN"/>
    <property type="match status" value="1"/>
</dbReference>
<feature type="transmembrane region" description="Helical" evidence="5">
    <location>
        <begin position="223"/>
        <end position="247"/>
    </location>
</feature>
<evidence type="ECO:0000259" key="6">
    <source>
        <dbReference type="PROSITE" id="PS50850"/>
    </source>
</evidence>